<evidence type="ECO:0000259" key="2">
    <source>
        <dbReference type="Pfam" id="PF17800"/>
    </source>
</evidence>
<name>A0A409WEL1_9AGAR</name>
<evidence type="ECO:0000313" key="4">
    <source>
        <dbReference type="Proteomes" id="UP000284706"/>
    </source>
</evidence>
<dbReference type="EMBL" id="NHYE01005106">
    <property type="protein sequence ID" value="PPQ76901.1"/>
    <property type="molecule type" value="Genomic_DNA"/>
</dbReference>
<dbReference type="Pfam" id="PF02178">
    <property type="entry name" value="AT_hook"/>
    <property type="match status" value="1"/>
</dbReference>
<protein>
    <recommendedName>
        <fullName evidence="2">Nucleoplasmin-like domain-containing protein</fullName>
    </recommendedName>
</protein>
<feature type="domain" description="Nucleoplasmin-like" evidence="2">
    <location>
        <begin position="9"/>
        <end position="107"/>
    </location>
</feature>
<dbReference type="GO" id="GO:0003677">
    <property type="term" value="F:DNA binding"/>
    <property type="evidence" value="ECO:0007669"/>
    <property type="project" value="InterPro"/>
</dbReference>
<evidence type="ECO:0000256" key="1">
    <source>
        <dbReference type="SAM" id="MobiDB-lite"/>
    </source>
</evidence>
<dbReference type="InterPro" id="IPR017956">
    <property type="entry name" value="AT_hook_DNA-bd_motif"/>
</dbReference>
<organism evidence="3 4">
    <name type="scientific">Gymnopilus dilepis</name>
    <dbReference type="NCBI Taxonomy" id="231916"/>
    <lineage>
        <taxon>Eukaryota</taxon>
        <taxon>Fungi</taxon>
        <taxon>Dikarya</taxon>
        <taxon>Basidiomycota</taxon>
        <taxon>Agaricomycotina</taxon>
        <taxon>Agaricomycetes</taxon>
        <taxon>Agaricomycetidae</taxon>
        <taxon>Agaricales</taxon>
        <taxon>Agaricineae</taxon>
        <taxon>Hymenogastraceae</taxon>
        <taxon>Gymnopilus</taxon>
    </lineage>
</organism>
<comment type="caution">
    <text evidence="3">The sequence shown here is derived from an EMBL/GenBank/DDBJ whole genome shotgun (WGS) entry which is preliminary data.</text>
</comment>
<dbReference type="InParanoid" id="A0A409WEL1"/>
<feature type="region of interest" description="Disordered" evidence="1">
    <location>
        <begin position="115"/>
        <end position="147"/>
    </location>
</feature>
<reference evidence="3 4" key="1">
    <citation type="journal article" date="2018" name="Evol. Lett.">
        <title>Horizontal gene cluster transfer increased hallucinogenic mushroom diversity.</title>
        <authorList>
            <person name="Reynolds H.T."/>
            <person name="Vijayakumar V."/>
            <person name="Gluck-Thaler E."/>
            <person name="Korotkin H.B."/>
            <person name="Matheny P.B."/>
            <person name="Slot J.C."/>
        </authorList>
    </citation>
    <scope>NUCLEOTIDE SEQUENCE [LARGE SCALE GENOMIC DNA]</scope>
    <source>
        <strain evidence="3 4">SRW20</strain>
    </source>
</reference>
<gene>
    <name evidence="3" type="ORF">CVT26_001263</name>
</gene>
<dbReference type="Pfam" id="PF17800">
    <property type="entry name" value="NPL"/>
    <property type="match status" value="1"/>
</dbReference>
<dbReference type="OrthoDB" id="2916206at2759"/>
<proteinExistence type="predicted"/>
<dbReference type="AlphaFoldDB" id="A0A409WEL1"/>
<dbReference type="InterPro" id="IPR041232">
    <property type="entry name" value="NPL"/>
</dbReference>
<keyword evidence="4" id="KW-1185">Reference proteome</keyword>
<feature type="compositionally biased region" description="Polar residues" evidence="1">
    <location>
        <begin position="115"/>
        <end position="126"/>
    </location>
</feature>
<feature type="compositionally biased region" description="Basic and acidic residues" evidence="1">
    <location>
        <begin position="137"/>
        <end position="147"/>
    </location>
</feature>
<dbReference type="Proteomes" id="UP000284706">
    <property type="component" value="Unassembled WGS sequence"/>
</dbReference>
<dbReference type="Gene3D" id="2.60.120.340">
    <property type="entry name" value="Nucleoplasmin core domain"/>
    <property type="match status" value="1"/>
</dbReference>
<accession>A0A409WEL1</accession>
<evidence type="ECO:0000313" key="3">
    <source>
        <dbReference type="EMBL" id="PPQ76901.1"/>
    </source>
</evidence>
<feature type="compositionally biased region" description="Basic residues" evidence="1">
    <location>
        <begin position="127"/>
        <end position="136"/>
    </location>
</feature>
<sequence>MSDMQATGLWSLLLEPKKGIYVEPGSHLRVTNVALAFQCTDVQADTRLIVGYVPGGSKSGEKIRTVVANFTVAYTEQVRFTHFDLSPNTEYYFEADGPNPIQLLGYYSGEVDSGTGTTRIGATSSQKAKKKRGRPRKAQEDEGRDES</sequence>